<evidence type="ECO:0000259" key="7">
    <source>
        <dbReference type="Pfam" id="PF16822"/>
    </source>
</evidence>
<dbReference type="AlphaFoldDB" id="A4BIY7"/>
<keyword evidence="6" id="KW-0016">Alginate biosynthesis</keyword>
<comment type="subcellular location">
    <subcellularLocation>
        <location evidence="1">Periplasm</location>
    </subcellularLocation>
</comment>
<protein>
    <recommendedName>
        <fullName evidence="7">AlgX/AlgJ SGNH hydrolase-like domain-containing protein</fullName>
    </recommendedName>
</protein>
<feature type="domain" description="AlgX/AlgJ SGNH hydrolase-like" evidence="7">
    <location>
        <begin position="55"/>
        <end position="220"/>
    </location>
</feature>
<gene>
    <name evidence="8" type="ORF">MED297_15360</name>
</gene>
<dbReference type="Pfam" id="PF16822">
    <property type="entry name" value="ALGX"/>
    <property type="match status" value="1"/>
</dbReference>
<evidence type="ECO:0000256" key="2">
    <source>
        <dbReference type="ARBA" id="ARBA00005182"/>
    </source>
</evidence>
<dbReference type="GO" id="GO:0042121">
    <property type="term" value="P:alginic acid biosynthetic process"/>
    <property type="evidence" value="ECO:0007669"/>
    <property type="project" value="UniProtKB-UniPathway"/>
</dbReference>
<proteinExistence type="predicted"/>
<evidence type="ECO:0000256" key="5">
    <source>
        <dbReference type="ARBA" id="ARBA00022764"/>
    </source>
</evidence>
<evidence type="ECO:0000313" key="9">
    <source>
        <dbReference type="Proteomes" id="UP000005953"/>
    </source>
</evidence>
<dbReference type="GO" id="GO:0016740">
    <property type="term" value="F:transferase activity"/>
    <property type="evidence" value="ECO:0007669"/>
    <property type="project" value="UniProtKB-KW"/>
</dbReference>
<keyword evidence="9" id="KW-1185">Reference proteome</keyword>
<keyword evidence="4" id="KW-0732">Signal</keyword>
<dbReference type="EMBL" id="AAOE01000029">
    <property type="protein sequence ID" value="EAR07920.1"/>
    <property type="molecule type" value="Genomic_DNA"/>
</dbReference>
<reference evidence="8 9" key="1">
    <citation type="submission" date="2006-02" db="EMBL/GenBank/DDBJ databases">
        <authorList>
            <person name="Pinhassi J."/>
            <person name="Pedros-Alio C."/>
            <person name="Ferriera S."/>
            <person name="Johnson J."/>
            <person name="Kravitz S."/>
            <person name="Halpern A."/>
            <person name="Remington K."/>
            <person name="Beeson K."/>
            <person name="Tran B."/>
            <person name="Rogers Y.-H."/>
            <person name="Friedman R."/>
            <person name="Venter J.C."/>
        </authorList>
    </citation>
    <scope>NUCLEOTIDE SEQUENCE [LARGE SCALE GENOMIC DNA]</scope>
    <source>
        <strain evidence="8 9">MED297</strain>
    </source>
</reference>
<dbReference type="InterPro" id="IPR031811">
    <property type="entry name" value="ALGX/ALGJ_SGNH-like"/>
</dbReference>
<evidence type="ECO:0000256" key="6">
    <source>
        <dbReference type="ARBA" id="ARBA00022841"/>
    </source>
</evidence>
<name>A4BIY7_9GAMM</name>
<dbReference type="Proteomes" id="UP000005953">
    <property type="component" value="Unassembled WGS sequence"/>
</dbReference>
<keyword evidence="5" id="KW-0574">Periplasm</keyword>
<comment type="pathway">
    <text evidence="2">Glycan biosynthesis; alginate biosynthesis.</text>
</comment>
<organism evidence="8 9">
    <name type="scientific">Reinekea blandensis MED297</name>
    <dbReference type="NCBI Taxonomy" id="314283"/>
    <lineage>
        <taxon>Bacteria</taxon>
        <taxon>Pseudomonadati</taxon>
        <taxon>Pseudomonadota</taxon>
        <taxon>Gammaproteobacteria</taxon>
        <taxon>Oceanospirillales</taxon>
        <taxon>Saccharospirillaceae</taxon>
        <taxon>Reinekea</taxon>
    </lineage>
</organism>
<evidence type="ECO:0000256" key="1">
    <source>
        <dbReference type="ARBA" id="ARBA00004418"/>
    </source>
</evidence>
<evidence type="ECO:0000256" key="4">
    <source>
        <dbReference type="ARBA" id="ARBA00022729"/>
    </source>
</evidence>
<evidence type="ECO:0000313" key="8">
    <source>
        <dbReference type="EMBL" id="EAR07920.1"/>
    </source>
</evidence>
<dbReference type="GO" id="GO:0042597">
    <property type="term" value="C:periplasmic space"/>
    <property type="evidence" value="ECO:0007669"/>
    <property type="project" value="UniProtKB-SubCell"/>
</dbReference>
<keyword evidence="3" id="KW-0808">Transferase</keyword>
<dbReference type="UniPathway" id="UPA00286"/>
<dbReference type="STRING" id="314283.MED297_15360"/>
<accession>A4BIY7</accession>
<evidence type="ECO:0000256" key="3">
    <source>
        <dbReference type="ARBA" id="ARBA00022679"/>
    </source>
</evidence>
<dbReference type="HOGENOM" id="CLU_040796_0_0_6"/>
<comment type="caution">
    <text evidence="8">The sequence shown here is derived from an EMBL/GenBank/DDBJ whole genome shotgun (WGS) entry which is preliminary data.</text>
</comment>
<sequence>MISFTAAFLIANYQKLPNGFDAKDSSREMLSVDLIEAIRNFGFLKLGVSGNPEKVLVGRDSFLFLGESHNRSLTQYLNRQTINFDATAKGFDFLESLRRDRGYEVVFQLAPSKASIYSSKLPHFLGNVIPFDANDDVIERYRFAISPKNRLLSQVQGGFDVYFKGDTHWNEFGAYISYLQVMEQLEILNDESYEYVNDAVYENIQDSTFRDLERFLKLDKIMLDKQTLLPGDLSSVVNINDSFGAKINVEQLDYRIGGKTVMQFELPNKDIGSNHNPYHIENETALNSKSVLWLRDSFGTAMSKPIFYTFSNVTLIHPNRLTQAEFDHLIKGKTFDIVLVTLTERQAYPLLEKLPNLMANLPEKSGQSSACKFNLRKLSLWDYEIYRKRILMPETTGLYEAIGKDPQIGFDLRQINESLCAKKSLRLSINVKSKDVLQIYYRAESMNKLTEAMSVKFNLQPGLNVIEWLVPDGVSEIRVDPIQGVGHFVFDSAYLELN</sequence>